<proteinExistence type="inferred from homology"/>
<dbReference type="Proteomes" id="UP000245383">
    <property type="component" value="Unassembled WGS sequence"/>
</dbReference>
<dbReference type="GO" id="GO:0005829">
    <property type="term" value="C:cytosol"/>
    <property type="evidence" value="ECO:0007669"/>
    <property type="project" value="TreeGrafter"/>
</dbReference>
<evidence type="ECO:0000313" key="2">
    <source>
        <dbReference type="EMBL" id="PVU91072.1"/>
    </source>
</evidence>
<sequence length="130" mass="14252">MEQVRIPGEVATNVPYSKAIRANGFIFISGQLPFDLKTGEIVYGDIAEQTRLCLLNMQKVLNAAGATFSNVVKTTVFLDDIEEWGAMNVVYSEFFAQPAPARSAIQVAKVPKNCKVEIECIAIDPKASRL</sequence>
<accession>A0A2T9YFF3</accession>
<keyword evidence="3" id="KW-1185">Reference proteome</keyword>
<dbReference type="InterPro" id="IPR035959">
    <property type="entry name" value="RutC-like_sf"/>
</dbReference>
<dbReference type="Pfam" id="PF01042">
    <property type="entry name" value="Ribonuc_L-PSP"/>
    <property type="match status" value="1"/>
</dbReference>
<dbReference type="InterPro" id="IPR019897">
    <property type="entry name" value="RidA_CS"/>
</dbReference>
<dbReference type="FunFam" id="3.30.1330.40:FF:000001">
    <property type="entry name" value="L-PSP family endoribonuclease"/>
    <property type="match status" value="1"/>
</dbReference>
<comment type="similarity">
    <text evidence="1">Belongs to the RutC family.</text>
</comment>
<dbReference type="InterPro" id="IPR006175">
    <property type="entry name" value="YjgF/YER057c/UK114"/>
</dbReference>
<protein>
    <submittedName>
        <fullName evidence="2">Uncharacterized protein</fullName>
    </submittedName>
</protein>
<dbReference type="Gene3D" id="3.30.1330.40">
    <property type="entry name" value="RutC-like"/>
    <property type="match status" value="1"/>
</dbReference>
<dbReference type="CDD" id="cd00448">
    <property type="entry name" value="YjgF_YER057c_UK114_family"/>
    <property type="match status" value="1"/>
</dbReference>
<dbReference type="STRING" id="133385.A0A2T9YFF3"/>
<evidence type="ECO:0000256" key="1">
    <source>
        <dbReference type="ARBA" id="ARBA00010552"/>
    </source>
</evidence>
<dbReference type="PROSITE" id="PS01094">
    <property type="entry name" value="UPF0076"/>
    <property type="match status" value="1"/>
</dbReference>
<dbReference type="EMBL" id="MBFR01000221">
    <property type="protein sequence ID" value="PVU91072.1"/>
    <property type="molecule type" value="Genomic_DNA"/>
</dbReference>
<organism evidence="2 3">
    <name type="scientific">Smittium simulii</name>
    <dbReference type="NCBI Taxonomy" id="133385"/>
    <lineage>
        <taxon>Eukaryota</taxon>
        <taxon>Fungi</taxon>
        <taxon>Fungi incertae sedis</taxon>
        <taxon>Zoopagomycota</taxon>
        <taxon>Kickxellomycotina</taxon>
        <taxon>Harpellomycetes</taxon>
        <taxon>Harpellales</taxon>
        <taxon>Legeriomycetaceae</taxon>
        <taxon>Smittium</taxon>
    </lineage>
</organism>
<dbReference type="GO" id="GO:0019239">
    <property type="term" value="F:deaminase activity"/>
    <property type="evidence" value="ECO:0007669"/>
    <property type="project" value="TreeGrafter"/>
</dbReference>
<dbReference type="GO" id="GO:0005739">
    <property type="term" value="C:mitochondrion"/>
    <property type="evidence" value="ECO:0007669"/>
    <property type="project" value="TreeGrafter"/>
</dbReference>
<gene>
    <name evidence="2" type="ORF">BB561_004571</name>
</gene>
<comment type="caution">
    <text evidence="2">The sequence shown here is derived from an EMBL/GenBank/DDBJ whole genome shotgun (WGS) entry which is preliminary data.</text>
</comment>
<dbReference type="PANTHER" id="PTHR11803">
    <property type="entry name" value="2-IMINOBUTANOATE/2-IMINOPROPANOATE DEAMINASE RIDA"/>
    <property type="match status" value="1"/>
</dbReference>
<dbReference type="InterPro" id="IPR006056">
    <property type="entry name" value="RidA"/>
</dbReference>
<dbReference type="SUPFAM" id="SSF55298">
    <property type="entry name" value="YjgF-like"/>
    <property type="match status" value="1"/>
</dbReference>
<reference evidence="2 3" key="1">
    <citation type="journal article" date="2018" name="MBio">
        <title>Comparative Genomics Reveals the Core Gene Toolbox for the Fungus-Insect Symbiosis.</title>
        <authorList>
            <person name="Wang Y."/>
            <person name="Stata M."/>
            <person name="Wang W."/>
            <person name="Stajich J.E."/>
            <person name="White M.M."/>
            <person name="Moncalvo J.M."/>
        </authorList>
    </citation>
    <scope>NUCLEOTIDE SEQUENCE [LARGE SCALE GENOMIC DNA]</scope>
    <source>
        <strain evidence="2 3">SWE-8-4</strain>
    </source>
</reference>
<dbReference type="OrthoDB" id="309640at2759"/>
<name>A0A2T9YFF3_9FUNG</name>
<dbReference type="NCBIfam" id="TIGR00004">
    <property type="entry name" value="Rid family detoxifying hydrolase"/>
    <property type="match status" value="1"/>
</dbReference>
<evidence type="ECO:0000313" key="3">
    <source>
        <dbReference type="Proteomes" id="UP000245383"/>
    </source>
</evidence>
<dbReference type="AlphaFoldDB" id="A0A2T9YFF3"/>
<dbReference type="PANTHER" id="PTHR11803:SF58">
    <property type="entry name" value="PROTEIN HMF1-RELATED"/>
    <property type="match status" value="1"/>
</dbReference>